<dbReference type="EMBL" id="BARW01029127">
    <property type="protein sequence ID" value="GAJ06072.1"/>
    <property type="molecule type" value="Genomic_DNA"/>
</dbReference>
<feature type="non-terminal residue" evidence="2">
    <location>
        <position position="1"/>
    </location>
</feature>
<reference evidence="2" key="1">
    <citation type="journal article" date="2014" name="Front. Microbiol.">
        <title>High frequency of phylogenetically diverse reductive dehalogenase-homologous genes in deep subseafloor sedimentary metagenomes.</title>
        <authorList>
            <person name="Kawai M."/>
            <person name="Futagami T."/>
            <person name="Toyoda A."/>
            <person name="Takaki Y."/>
            <person name="Nishi S."/>
            <person name="Hori S."/>
            <person name="Arai W."/>
            <person name="Tsubouchi T."/>
            <person name="Morono Y."/>
            <person name="Uchiyama I."/>
            <person name="Ito T."/>
            <person name="Fujiyama A."/>
            <person name="Inagaki F."/>
            <person name="Takami H."/>
        </authorList>
    </citation>
    <scope>NUCLEOTIDE SEQUENCE</scope>
    <source>
        <strain evidence="2">Expedition CK06-06</strain>
    </source>
</reference>
<accession>X1UR47</accession>
<sequence>GNEVEAEFTVEPEIFLDPLSGSANTTVTVSDTGFGRRQEVVIYFYNAGLATATTSTQGSFDTTFTVPELGTDIYDVEVEDEDENTDSAKFTVTSAPPSPTEPTPSPAPSPPVSATTASISSSAGPVGAYVSAVGTGFKAGGAVTIKYDDEEVATITADASGMFVVAFEVPVSKYGDHTITLSDGINTHELTFTVESTPPQVPSPLLPEMGVKLKPPISFDWKDVDDESTPVTYTLQVAISTDFSAASIVLEK</sequence>
<name>X1UR47_9ZZZZ</name>
<comment type="caution">
    <text evidence="2">The sequence shown here is derived from an EMBL/GenBank/DDBJ whole genome shotgun (WGS) entry which is preliminary data.</text>
</comment>
<dbReference type="AlphaFoldDB" id="X1UR47"/>
<evidence type="ECO:0000256" key="1">
    <source>
        <dbReference type="SAM" id="MobiDB-lite"/>
    </source>
</evidence>
<dbReference type="Gene3D" id="2.60.40.10">
    <property type="entry name" value="Immunoglobulins"/>
    <property type="match status" value="1"/>
</dbReference>
<feature type="region of interest" description="Disordered" evidence="1">
    <location>
        <begin position="80"/>
        <end position="118"/>
    </location>
</feature>
<dbReference type="InterPro" id="IPR013783">
    <property type="entry name" value="Ig-like_fold"/>
</dbReference>
<feature type="compositionally biased region" description="Pro residues" evidence="1">
    <location>
        <begin position="96"/>
        <end position="111"/>
    </location>
</feature>
<proteinExistence type="predicted"/>
<evidence type="ECO:0008006" key="3">
    <source>
        <dbReference type="Google" id="ProtNLM"/>
    </source>
</evidence>
<feature type="non-terminal residue" evidence="2">
    <location>
        <position position="252"/>
    </location>
</feature>
<gene>
    <name evidence="2" type="ORF">S12H4_46883</name>
</gene>
<protein>
    <recommendedName>
        <fullName evidence="3">IPT/TIG domain-containing protein</fullName>
    </recommendedName>
</protein>
<organism evidence="2">
    <name type="scientific">marine sediment metagenome</name>
    <dbReference type="NCBI Taxonomy" id="412755"/>
    <lineage>
        <taxon>unclassified sequences</taxon>
        <taxon>metagenomes</taxon>
        <taxon>ecological metagenomes</taxon>
    </lineage>
</organism>
<evidence type="ECO:0000313" key="2">
    <source>
        <dbReference type="EMBL" id="GAJ06072.1"/>
    </source>
</evidence>